<accession>A0AA38LXM2</accession>
<evidence type="ECO:0000256" key="2">
    <source>
        <dbReference type="ARBA" id="ARBA00023277"/>
    </source>
</evidence>
<evidence type="ECO:0000313" key="4">
    <source>
        <dbReference type="EMBL" id="KAI9639882.1"/>
    </source>
</evidence>
<comment type="caution">
    <text evidence="4">The sequence shown here is derived from an EMBL/GenBank/DDBJ whole genome shotgun (WGS) entry which is preliminary data.</text>
</comment>
<dbReference type="Pfam" id="PF01370">
    <property type="entry name" value="Epimerase"/>
    <property type="match status" value="1"/>
</dbReference>
<dbReference type="SUPFAM" id="SSF51735">
    <property type="entry name" value="NAD(P)-binding Rossmann-fold domains"/>
    <property type="match status" value="1"/>
</dbReference>
<keyword evidence="5" id="KW-1185">Reference proteome</keyword>
<dbReference type="PANTHER" id="PTHR43103:SF3">
    <property type="entry name" value="ADP-L-GLYCERO-D-MANNO-HEPTOSE-6-EPIMERASE"/>
    <property type="match status" value="1"/>
</dbReference>
<name>A0AA38LXM2_9TREE</name>
<dbReference type="PANTHER" id="PTHR43103">
    <property type="entry name" value="NUCLEOSIDE-DIPHOSPHATE-SUGAR EPIMERASE"/>
    <property type="match status" value="1"/>
</dbReference>
<proteinExistence type="predicted"/>
<evidence type="ECO:0000259" key="3">
    <source>
        <dbReference type="Pfam" id="PF01370"/>
    </source>
</evidence>
<dbReference type="Gene3D" id="3.90.25.10">
    <property type="entry name" value="UDP-galactose 4-epimerase, domain 1"/>
    <property type="match status" value="1"/>
</dbReference>
<dbReference type="EMBL" id="JAKWFO010000001">
    <property type="protein sequence ID" value="KAI9639882.1"/>
    <property type="molecule type" value="Genomic_DNA"/>
</dbReference>
<dbReference type="InterPro" id="IPR036291">
    <property type="entry name" value="NAD(P)-bd_dom_sf"/>
</dbReference>
<dbReference type="Gene3D" id="3.40.50.720">
    <property type="entry name" value="NAD(P)-binding Rossmann-like Domain"/>
    <property type="match status" value="1"/>
</dbReference>
<gene>
    <name evidence="4" type="ORF">MKK02DRAFT_40211</name>
</gene>
<evidence type="ECO:0000313" key="5">
    <source>
        <dbReference type="Proteomes" id="UP001164286"/>
    </source>
</evidence>
<dbReference type="Proteomes" id="UP001164286">
    <property type="component" value="Unassembled WGS sequence"/>
</dbReference>
<keyword evidence="1" id="KW-0521">NADP</keyword>
<dbReference type="RefSeq" id="XP_052949659.1">
    <property type="nucleotide sequence ID" value="XM_053091011.1"/>
</dbReference>
<dbReference type="InterPro" id="IPR001509">
    <property type="entry name" value="Epimerase_deHydtase"/>
</dbReference>
<protein>
    <recommendedName>
        <fullName evidence="3">NAD-dependent epimerase/dehydratase domain-containing protein</fullName>
    </recommendedName>
</protein>
<dbReference type="AlphaFoldDB" id="A0AA38LXM2"/>
<dbReference type="GeneID" id="77730216"/>
<keyword evidence="2" id="KW-0119">Carbohydrate metabolism</keyword>
<organism evidence="4 5">
    <name type="scientific">Dioszegia hungarica</name>
    <dbReference type="NCBI Taxonomy" id="4972"/>
    <lineage>
        <taxon>Eukaryota</taxon>
        <taxon>Fungi</taxon>
        <taxon>Dikarya</taxon>
        <taxon>Basidiomycota</taxon>
        <taxon>Agaricomycotina</taxon>
        <taxon>Tremellomycetes</taxon>
        <taxon>Tremellales</taxon>
        <taxon>Bulleribasidiaceae</taxon>
        <taxon>Dioszegia</taxon>
    </lineage>
</organism>
<evidence type="ECO:0000256" key="1">
    <source>
        <dbReference type="ARBA" id="ARBA00022857"/>
    </source>
</evidence>
<sequence length="362" mass="39001">MSGIPTYDAIKFPEHIRTILITGAGGFVGQKLTQLLLKYAPDVKLLLTDVVQPPTFGVSDESKLKAVKADLGDTAAVKSLFEGEKIGLVYALHGIMSGGSEANFELGYAVNVDSHLNVLRATHAHATETGQTGDKKPVYVFVSSLAIYGGPGCGPLDHVDPRKTPLYPGTSYGIEKNIMELYVYDYGRKGYLDTRSVRLPTVCIRSGAPSSAASSFVSGLIREPLQNIRTTLPIASSPSDPNINNYPLYCTKVTTVLRNIAYAGVMPESAFPAGEGRSINLPGVRVTPGQMLEALKKYGGDEAFKLVDYKIDTAVQAICKTWAGDYDSTISQGMGFQVDDKDEGYNEAVEEFIEQELGGLKK</sequence>
<feature type="domain" description="NAD-dependent epimerase/dehydratase" evidence="3">
    <location>
        <begin position="19"/>
        <end position="223"/>
    </location>
</feature>
<reference evidence="4" key="1">
    <citation type="journal article" date="2022" name="G3 (Bethesda)">
        <title>High quality genome of the basidiomycete yeast Dioszegia hungarica PDD-24b-2 isolated from cloud water.</title>
        <authorList>
            <person name="Jarrige D."/>
            <person name="Haridas S."/>
            <person name="Bleykasten-Grosshans C."/>
            <person name="Joly M."/>
            <person name="Nadalig T."/>
            <person name="Sancelme M."/>
            <person name="Vuilleumier S."/>
            <person name="Grigoriev I.V."/>
            <person name="Amato P."/>
            <person name="Bringel F."/>
        </authorList>
    </citation>
    <scope>NUCLEOTIDE SEQUENCE</scope>
    <source>
        <strain evidence="4">PDD-24b-2</strain>
    </source>
</reference>